<dbReference type="GO" id="GO:0036444">
    <property type="term" value="P:calcium import into the mitochondrion"/>
    <property type="evidence" value="ECO:0007669"/>
    <property type="project" value="TreeGrafter"/>
</dbReference>
<dbReference type="AlphaFoldDB" id="A0A212C273"/>
<feature type="non-terminal residue" evidence="5">
    <location>
        <position position="94"/>
    </location>
</feature>
<dbReference type="OrthoDB" id="2161at2759"/>
<dbReference type="PANTHER" id="PTHR12294">
    <property type="entry name" value="EF HAND DOMAIN FAMILY A1,A2-RELATED"/>
    <property type="match status" value="1"/>
</dbReference>
<evidence type="ECO:0000256" key="1">
    <source>
        <dbReference type="ARBA" id="ARBA00004273"/>
    </source>
</evidence>
<comment type="subcellular location">
    <subcellularLocation>
        <location evidence="1">Mitochondrion inner membrane</location>
    </subcellularLocation>
</comment>
<gene>
    <name evidence="5" type="ORF">Celaphus_00015770</name>
</gene>
<keyword evidence="4" id="KW-0472">Membrane</keyword>
<proteinExistence type="predicted"/>
<keyword evidence="6" id="KW-1185">Reference proteome</keyword>
<dbReference type="InterPro" id="IPR039800">
    <property type="entry name" value="MICU1/2/3"/>
</dbReference>
<reference evidence="5 6" key="1">
    <citation type="journal article" date="2018" name="Mol. Genet. Genomics">
        <title>The red deer Cervus elaphus genome CerEla1.0: sequencing, annotating, genes, and chromosomes.</title>
        <authorList>
            <person name="Bana N.A."/>
            <person name="Nyiri A."/>
            <person name="Nagy J."/>
            <person name="Frank K."/>
            <person name="Nagy T."/>
            <person name="Steger V."/>
            <person name="Schiller M."/>
            <person name="Lakatos P."/>
            <person name="Sugar L."/>
            <person name="Horn P."/>
            <person name="Barta E."/>
            <person name="Orosz L."/>
        </authorList>
    </citation>
    <scope>NUCLEOTIDE SEQUENCE [LARGE SCALE GENOMIC DNA]</scope>
    <source>
        <strain evidence="5">Hungarian</strain>
    </source>
</reference>
<evidence type="ECO:0000256" key="2">
    <source>
        <dbReference type="ARBA" id="ARBA00022723"/>
    </source>
</evidence>
<dbReference type="GO" id="GO:0051560">
    <property type="term" value="P:mitochondrial calcium ion homeostasis"/>
    <property type="evidence" value="ECO:0007669"/>
    <property type="project" value="TreeGrafter"/>
</dbReference>
<name>A0A212C273_CEREH</name>
<organism evidence="5 6">
    <name type="scientific">Cervus elaphus hippelaphus</name>
    <name type="common">European red deer</name>
    <dbReference type="NCBI Taxonomy" id="46360"/>
    <lineage>
        <taxon>Eukaryota</taxon>
        <taxon>Metazoa</taxon>
        <taxon>Chordata</taxon>
        <taxon>Craniata</taxon>
        <taxon>Vertebrata</taxon>
        <taxon>Euteleostomi</taxon>
        <taxon>Mammalia</taxon>
        <taxon>Eutheria</taxon>
        <taxon>Laurasiatheria</taxon>
        <taxon>Artiodactyla</taxon>
        <taxon>Ruminantia</taxon>
        <taxon>Pecora</taxon>
        <taxon>Cervidae</taxon>
        <taxon>Cervinae</taxon>
        <taxon>Cervus</taxon>
    </lineage>
</organism>
<dbReference type="EMBL" id="MKHE01000033">
    <property type="protein sequence ID" value="OWK00070.1"/>
    <property type="molecule type" value="Genomic_DNA"/>
</dbReference>
<keyword evidence="3" id="KW-0677">Repeat</keyword>
<evidence type="ECO:0000313" key="5">
    <source>
        <dbReference type="EMBL" id="OWK00070.1"/>
    </source>
</evidence>
<comment type="caution">
    <text evidence="5">The sequence shown here is derived from an EMBL/GenBank/DDBJ whole genome shotgun (WGS) entry which is preliminary data.</text>
</comment>
<accession>A0A212C273</accession>
<evidence type="ECO:0000313" key="6">
    <source>
        <dbReference type="Proteomes" id="UP000242450"/>
    </source>
</evidence>
<evidence type="ECO:0000256" key="3">
    <source>
        <dbReference type="ARBA" id="ARBA00022737"/>
    </source>
</evidence>
<dbReference type="PANTHER" id="PTHR12294:SF1">
    <property type="entry name" value="CALCIUM UPTAKE PROTEIN 1, MITOCHONDRIAL"/>
    <property type="match status" value="1"/>
</dbReference>
<keyword evidence="2" id="KW-0479">Metal-binding</keyword>
<evidence type="ECO:0000256" key="4">
    <source>
        <dbReference type="ARBA" id="ARBA00023136"/>
    </source>
</evidence>
<protein>
    <submittedName>
        <fullName evidence="5">SLC25A12</fullName>
    </submittedName>
</protein>
<dbReference type="GO" id="GO:0005509">
    <property type="term" value="F:calcium ion binding"/>
    <property type="evidence" value="ECO:0007669"/>
    <property type="project" value="InterPro"/>
</dbReference>
<dbReference type="GO" id="GO:1990246">
    <property type="term" value="C:uniplex complex"/>
    <property type="evidence" value="ECO:0007669"/>
    <property type="project" value="TreeGrafter"/>
</dbReference>
<sequence length="94" mass="10729">MFIVAFQLFDKSGNGEEEFSGHTVGTAAPSRLIHGTGMVAVLEKSASPENVKEIFGQTTIHHHIPFNWDCEFIRLHFGHNRKKHLNYTEFTQFL</sequence>
<dbReference type="Proteomes" id="UP000242450">
    <property type="component" value="Chromosome 33"/>
</dbReference>